<evidence type="ECO:0000313" key="10">
    <source>
        <dbReference type="EMBL" id="UWZ79232.1"/>
    </source>
</evidence>
<accession>A0ABY5ZJC4</accession>
<evidence type="ECO:0000313" key="11">
    <source>
        <dbReference type="Proteomes" id="UP001060414"/>
    </source>
</evidence>
<dbReference type="GO" id="GO:0008817">
    <property type="term" value="F:corrinoid adenosyltransferase activity"/>
    <property type="evidence" value="ECO:0007669"/>
    <property type="project" value="UniProtKB-EC"/>
</dbReference>
<dbReference type="EMBL" id="CP092109">
    <property type="protein sequence ID" value="UWZ79232.1"/>
    <property type="molecule type" value="Genomic_DNA"/>
</dbReference>
<dbReference type="Proteomes" id="UP001060414">
    <property type="component" value="Chromosome"/>
</dbReference>
<keyword evidence="10" id="KW-0808">Transferase</keyword>
<dbReference type="InterPro" id="IPR027417">
    <property type="entry name" value="P-loop_NTPase"/>
</dbReference>
<evidence type="ECO:0000256" key="2">
    <source>
        <dbReference type="ARBA" id="ARBA00007487"/>
    </source>
</evidence>
<dbReference type="NCBIfam" id="TIGR00708">
    <property type="entry name" value="cobA"/>
    <property type="match status" value="1"/>
</dbReference>
<evidence type="ECO:0000256" key="8">
    <source>
        <dbReference type="ARBA" id="ARBA00048555"/>
    </source>
</evidence>
<dbReference type="EC" id="2.5.1.17" evidence="3"/>
<reference evidence="10" key="1">
    <citation type="journal article" date="2022" name="Environ. Microbiol.">
        <title>Geoalkalibacter halelectricus SAP #1 sp. nov. possessing extracellular electron transfer and mineral#reducing capabilities from a haloalkaline environment.</title>
        <authorList>
            <person name="Yadav S."/>
            <person name="Singh R."/>
            <person name="Sundharam S.S."/>
            <person name="Chaudhary S."/>
            <person name="Krishnamurthi S."/>
            <person name="Patil S.A."/>
        </authorList>
    </citation>
    <scope>NUCLEOTIDE SEQUENCE</scope>
    <source>
        <strain evidence="10">SAP-1</strain>
    </source>
</reference>
<comment type="catalytic activity">
    <reaction evidence="9">
        <text>2 cob(II)alamin + reduced [electron-transfer flavoprotein] + 2 ATP = 2 adenosylcob(III)alamin + 2 triphosphate + oxidized [electron-transfer flavoprotein] + 3 H(+)</text>
        <dbReference type="Rhea" id="RHEA:28671"/>
        <dbReference type="Rhea" id="RHEA-COMP:10685"/>
        <dbReference type="Rhea" id="RHEA-COMP:10686"/>
        <dbReference type="ChEBI" id="CHEBI:15378"/>
        <dbReference type="ChEBI" id="CHEBI:16304"/>
        <dbReference type="ChEBI" id="CHEBI:18036"/>
        <dbReference type="ChEBI" id="CHEBI:18408"/>
        <dbReference type="ChEBI" id="CHEBI:30616"/>
        <dbReference type="ChEBI" id="CHEBI:57692"/>
        <dbReference type="ChEBI" id="CHEBI:58307"/>
        <dbReference type="EC" id="2.5.1.17"/>
    </reaction>
</comment>
<dbReference type="RefSeq" id="WP_260747589.1">
    <property type="nucleotide sequence ID" value="NZ_CP092109.1"/>
</dbReference>
<evidence type="ECO:0000256" key="3">
    <source>
        <dbReference type="ARBA" id="ARBA00012454"/>
    </source>
</evidence>
<comment type="function">
    <text evidence="4">Required for both de novo synthesis of the corrin ring for the assimilation of exogenous corrinoids. Participates in the adenosylation of a variety of incomplete and complete corrinoids.</text>
</comment>
<dbReference type="Pfam" id="PF02572">
    <property type="entry name" value="CobA_CobO_BtuR"/>
    <property type="match status" value="1"/>
</dbReference>
<comment type="similarity">
    <text evidence="2">Belongs to the Cob(I)alamin adenosyltransferase family.</text>
</comment>
<evidence type="ECO:0000256" key="1">
    <source>
        <dbReference type="ARBA" id="ARBA00005121"/>
    </source>
</evidence>
<dbReference type="InterPro" id="IPR003724">
    <property type="entry name" value="CblAdoTrfase_CobA"/>
</dbReference>
<evidence type="ECO:0000256" key="7">
    <source>
        <dbReference type="ARBA" id="ARBA00033354"/>
    </source>
</evidence>
<protein>
    <recommendedName>
        <fullName evidence="3">corrinoid adenosyltransferase</fullName>
        <ecNumber evidence="3">2.5.1.17</ecNumber>
    </recommendedName>
    <alternativeName>
        <fullName evidence="5">Cob(II)alamin adenosyltransferase</fullName>
    </alternativeName>
    <alternativeName>
        <fullName evidence="7">Cob(II)yrinic acid a,c-diamide adenosyltransferase</fullName>
    </alternativeName>
    <alternativeName>
        <fullName evidence="6">Cobinamide/cobalamin adenosyltransferase</fullName>
    </alternativeName>
</protein>
<evidence type="ECO:0000256" key="4">
    <source>
        <dbReference type="ARBA" id="ARBA00024929"/>
    </source>
</evidence>
<comment type="pathway">
    <text evidence="1">Cofactor biosynthesis; adenosylcobalamin biosynthesis; adenosylcobalamin from cob(II)yrinate a,c-diamide: step 2/7.</text>
</comment>
<dbReference type="NCBIfam" id="NF004637">
    <property type="entry name" value="PRK05986.1"/>
    <property type="match status" value="1"/>
</dbReference>
<dbReference type="SUPFAM" id="SSF52540">
    <property type="entry name" value="P-loop containing nucleoside triphosphate hydrolases"/>
    <property type="match status" value="1"/>
</dbReference>
<dbReference type="Gene3D" id="3.40.50.300">
    <property type="entry name" value="P-loop containing nucleotide triphosphate hydrolases"/>
    <property type="match status" value="1"/>
</dbReference>
<organism evidence="10 11">
    <name type="scientific">Geoalkalibacter halelectricus</name>
    <dbReference type="NCBI Taxonomy" id="2847045"/>
    <lineage>
        <taxon>Bacteria</taxon>
        <taxon>Pseudomonadati</taxon>
        <taxon>Thermodesulfobacteriota</taxon>
        <taxon>Desulfuromonadia</taxon>
        <taxon>Desulfuromonadales</taxon>
        <taxon>Geoalkalibacteraceae</taxon>
        <taxon>Geoalkalibacter</taxon>
    </lineage>
</organism>
<keyword evidence="11" id="KW-1185">Reference proteome</keyword>
<dbReference type="PANTHER" id="PTHR46638">
    <property type="entry name" value="CORRINOID ADENOSYLTRANSFERASE"/>
    <property type="match status" value="1"/>
</dbReference>
<dbReference type="CDD" id="cd00561">
    <property type="entry name" value="CobA_ACA"/>
    <property type="match status" value="1"/>
</dbReference>
<evidence type="ECO:0000256" key="9">
    <source>
        <dbReference type="ARBA" id="ARBA00048692"/>
    </source>
</evidence>
<gene>
    <name evidence="10" type="primary">cobO</name>
    <name evidence="10" type="ORF">L9S41_16345</name>
</gene>
<proteinExistence type="inferred from homology"/>
<dbReference type="PIRSF" id="PIRSF015617">
    <property type="entry name" value="Adensltrnsf_CobA"/>
    <property type="match status" value="1"/>
</dbReference>
<evidence type="ECO:0000256" key="6">
    <source>
        <dbReference type="ARBA" id="ARBA00033334"/>
    </source>
</evidence>
<name>A0ABY5ZJC4_9BACT</name>
<sequence>MSYATPKLARGRVQVYTGNGKGKTTASLGLCLRAAGHGLHIHVLQFMKGSTVYGELEGARKLAPYLSIEQVGRDTFVSRDNPDPVDAAMARNGFDKARQLVLSGDYDLIVLDEINCAVDYGLISLEELKDLIRNKPAHTELVLTGRNAHPEIIEIADLVTEMREIKHYFNAGQVSREGIES</sequence>
<comment type="catalytic activity">
    <reaction evidence="8">
        <text>2 cob(II)yrinate a,c diamide + reduced [electron-transfer flavoprotein] + 2 ATP = 2 adenosylcob(III)yrinate a,c-diamide + 2 triphosphate + oxidized [electron-transfer flavoprotein] + 3 H(+)</text>
        <dbReference type="Rhea" id="RHEA:11528"/>
        <dbReference type="Rhea" id="RHEA-COMP:10685"/>
        <dbReference type="Rhea" id="RHEA-COMP:10686"/>
        <dbReference type="ChEBI" id="CHEBI:15378"/>
        <dbReference type="ChEBI" id="CHEBI:18036"/>
        <dbReference type="ChEBI" id="CHEBI:30616"/>
        <dbReference type="ChEBI" id="CHEBI:57692"/>
        <dbReference type="ChEBI" id="CHEBI:58307"/>
        <dbReference type="ChEBI" id="CHEBI:58503"/>
        <dbReference type="ChEBI" id="CHEBI:58537"/>
        <dbReference type="EC" id="2.5.1.17"/>
    </reaction>
</comment>
<dbReference type="PANTHER" id="PTHR46638:SF1">
    <property type="entry name" value="CORRINOID ADENOSYLTRANSFERASE"/>
    <property type="match status" value="1"/>
</dbReference>
<evidence type="ECO:0000256" key="5">
    <source>
        <dbReference type="ARBA" id="ARBA00031529"/>
    </source>
</evidence>